<keyword evidence="4" id="KW-0645">Protease</keyword>
<evidence type="ECO:0000256" key="2">
    <source>
        <dbReference type="ARBA" id="ARBA00004477"/>
    </source>
</evidence>
<dbReference type="GO" id="GO:0046872">
    <property type="term" value="F:metal ion binding"/>
    <property type="evidence" value="ECO:0007669"/>
    <property type="project" value="UniProtKB-KW"/>
</dbReference>
<dbReference type="SUPFAM" id="SSF53187">
    <property type="entry name" value="Zn-dependent exopeptidases"/>
    <property type="match status" value="1"/>
</dbReference>
<keyword evidence="9" id="KW-0862">Zinc</keyword>
<accession>A0A2W1BU74</accession>
<keyword evidence="8" id="KW-0256">Endoplasmic reticulum</keyword>
<dbReference type="GO" id="GO:0008235">
    <property type="term" value="F:metalloexopeptidase activity"/>
    <property type="evidence" value="ECO:0007669"/>
    <property type="project" value="InterPro"/>
</dbReference>
<dbReference type="InterPro" id="IPR045175">
    <property type="entry name" value="M28_fam"/>
</dbReference>
<keyword evidence="10" id="KW-1133">Transmembrane helix</keyword>
<dbReference type="Proteomes" id="UP000249218">
    <property type="component" value="Unassembled WGS sequence"/>
</dbReference>
<organism evidence="16 17">
    <name type="scientific">Helicoverpa armigera</name>
    <name type="common">Cotton bollworm</name>
    <name type="synonym">Heliothis armigera</name>
    <dbReference type="NCBI Taxonomy" id="29058"/>
    <lineage>
        <taxon>Eukaryota</taxon>
        <taxon>Metazoa</taxon>
        <taxon>Ecdysozoa</taxon>
        <taxon>Arthropoda</taxon>
        <taxon>Hexapoda</taxon>
        <taxon>Insecta</taxon>
        <taxon>Pterygota</taxon>
        <taxon>Neoptera</taxon>
        <taxon>Endopterygota</taxon>
        <taxon>Lepidoptera</taxon>
        <taxon>Glossata</taxon>
        <taxon>Ditrysia</taxon>
        <taxon>Noctuoidea</taxon>
        <taxon>Noctuidae</taxon>
        <taxon>Heliothinae</taxon>
        <taxon>Helicoverpa</taxon>
    </lineage>
</organism>
<evidence type="ECO:0000256" key="14">
    <source>
        <dbReference type="ARBA" id="ARBA00078796"/>
    </source>
</evidence>
<evidence type="ECO:0000256" key="5">
    <source>
        <dbReference type="ARBA" id="ARBA00022692"/>
    </source>
</evidence>
<sequence>MVVVAHSSRELVKENASLRAPLSGAWLLAALAALLAALAAVAHIDHALPAPLGADAPPERFRGLVAHQLLVNLTSIGPRVAGSYENEVLAVSMLVSTIKHIAQHASPHNRIELDVHAGSGAFALSFMDGMSNVYRGVQSVVARVRGAGGRPRDRSALLLNCHFDTVPDSPGASDDGAGCAVLLETMRALAAQPRPLRHDAIFLFNGAEENILQASHAFITQHRWARDVRAFINIEACGAGGREVLFQAGPHDPWIIEVRPRHPVLARLAPCSRSALADVRERGAAPLRVVGGAGAVRERPHPRGH</sequence>
<evidence type="ECO:0000256" key="1">
    <source>
        <dbReference type="ARBA" id="ARBA00001947"/>
    </source>
</evidence>
<evidence type="ECO:0000256" key="3">
    <source>
        <dbReference type="ARBA" id="ARBA00010918"/>
    </source>
</evidence>
<dbReference type="GO" id="GO:0005789">
    <property type="term" value="C:endoplasmic reticulum membrane"/>
    <property type="evidence" value="ECO:0007669"/>
    <property type="project" value="UniProtKB-SubCell"/>
</dbReference>
<keyword evidence="5" id="KW-0812">Transmembrane</keyword>
<evidence type="ECO:0000256" key="12">
    <source>
        <dbReference type="ARBA" id="ARBA00023136"/>
    </source>
</evidence>
<dbReference type="AlphaFoldDB" id="A0A2W1BU74"/>
<comment type="similarity">
    <text evidence="3">Belongs to the peptidase M28 family.</text>
</comment>
<dbReference type="PANTHER" id="PTHR12147">
    <property type="entry name" value="METALLOPEPTIDASE M28 FAMILY MEMBER"/>
    <property type="match status" value="1"/>
</dbReference>
<evidence type="ECO:0000256" key="10">
    <source>
        <dbReference type="ARBA" id="ARBA00022989"/>
    </source>
</evidence>
<dbReference type="FunFam" id="3.40.630.10:FF:000008">
    <property type="entry name" value="Endoplasmic reticulum metallopeptidase 1"/>
    <property type="match status" value="1"/>
</dbReference>
<evidence type="ECO:0000256" key="8">
    <source>
        <dbReference type="ARBA" id="ARBA00022824"/>
    </source>
</evidence>
<feature type="domain" description="Peptidase M28" evidence="15">
    <location>
        <begin position="140"/>
        <end position="258"/>
    </location>
</feature>
<evidence type="ECO:0000313" key="17">
    <source>
        <dbReference type="Proteomes" id="UP000249218"/>
    </source>
</evidence>
<dbReference type="EMBL" id="KZ149965">
    <property type="protein sequence ID" value="PZC76196.1"/>
    <property type="molecule type" value="Genomic_DNA"/>
</dbReference>
<dbReference type="GO" id="GO:0006508">
    <property type="term" value="P:proteolysis"/>
    <property type="evidence" value="ECO:0007669"/>
    <property type="project" value="UniProtKB-KW"/>
</dbReference>
<evidence type="ECO:0000256" key="6">
    <source>
        <dbReference type="ARBA" id="ARBA00022723"/>
    </source>
</evidence>
<evidence type="ECO:0000256" key="13">
    <source>
        <dbReference type="ARBA" id="ARBA00023180"/>
    </source>
</evidence>
<dbReference type="InterPro" id="IPR007484">
    <property type="entry name" value="Peptidase_M28"/>
</dbReference>
<dbReference type="Pfam" id="PF04389">
    <property type="entry name" value="Peptidase_M28"/>
    <property type="match status" value="1"/>
</dbReference>
<evidence type="ECO:0000256" key="9">
    <source>
        <dbReference type="ARBA" id="ARBA00022833"/>
    </source>
</evidence>
<dbReference type="OrthoDB" id="76293at2759"/>
<proteinExistence type="inferred from homology"/>
<comment type="cofactor">
    <cofactor evidence="1">
        <name>Zn(2+)</name>
        <dbReference type="ChEBI" id="CHEBI:29105"/>
    </cofactor>
</comment>
<dbReference type="Gene3D" id="3.40.630.10">
    <property type="entry name" value="Zn peptidases"/>
    <property type="match status" value="1"/>
</dbReference>
<evidence type="ECO:0000256" key="11">
    <source>
        <dbReference type="ARBA" id="ARBA00023049"/>
    </source>
</evidence>
<gene>
    <name evidence="16" type="primary">HaOG204876</name>
    <name evidence="16" type="ORF">B5X24_HaOG204876</name>
</gene>
<keyword evidence="12" id="KW-0472">Membrane</keyword>
<evidence type="ECO:0000259" key="15">
    <source>
        <dbReference type="Pfam" id="PF04389"/>
    </source>
</evidence>
<comment type="subcellular location">
    <subcellularLocation>
        <location evidence="2">Endoplasmic reticulum membrane</location>
        <topology evidence="2">Multi-pass membrane protein</topology>
    </subcellularLocation>
</comment>
<keyword evidence="13" id="KW-0325">Glycoprotein</keyword>
<keyword evidence="6" id="KW-0479">Metal-binding</keyword>
<evidence type="ECO:0000256" key="7">
    <source>
        <dbReference type="ARBA" id="ARBA00022801"/>
    </source>
</evidence>
<evidence type="ECO:0000313" key="16">
    <source>
        <dbReference type="EMBL" id="PZC76196.1"/>
    </source>
</evidence>
<protein>
    <recommendedName>
        <fullName evidence="14">FXNA-like protease</fullName>
    </recommendedName>
</protein>
<name>A0A2W1BU74_HELAM</name>
<evidence type="ECO:0000256" key="4">
    <source>
        <dbReference type="ARBA" id="ARBA00022670"/>
    </source>
</evidence>
<keyword evidence="17" id="KW-1185">Reference proteome</keyword>
<keyword evidence="7" id="KW-0378">Hydrolase</keyword>
<dbReference type="PANTHER" id="PTHR12147:SF22">
    <property type="entry name" value="ENDOPLASMIC RETICULUM METALLOPEPTIDASE 1"/>
    <property type="match status" value="1"/>
</dbReference>
<reference evidence="16 17" key="1">
    <citation type="journal article" date="2017" name="BMC Biol.">
        <title>Genomic innovations, transcriptional plasticity and gene loss underlying the evolution and divergence of two highly polyphagous and invasive Helicoverpa pest species.</title>
        <authorList>
            <person name="Pearce S.L."/>
            <person name="Clarke D.F."/>
            <person name="East P.D."/>
            <person name="Elfekih S."/>
            <person name="Gordon K.H."/>
            <person name="Jermiin L.S."/>
            <person name="McGaughran A."/>
            <person name="Oakeshott J.G."/>
            <person name="Papanikolaou A."/>
            <person name="Perera O.P."/>
            <person name="Rane R.V."/>
            <person name="Richards S."/>
            <person name="Tay W.T."/>
            <person name="Walsh T.K."/>
            <person name="Anderson A."/>
            <person name="Anderson C.J."/>
            <person name="Asgari S."/>
            <person name="Board P.G."/>
            <person name="Bretschneider A."/>
            <person name="Campbell P.M."/>
            <person name="Chertemps T."/>
            <person name="Christeller J.T."/>
            <person name="Coppin C.W."/>
            <person name="Downes S.J."/>
            <person name="Duan G."/>
            <person name="Farnsworth C.A."/>
            <person name="Good R.T."/>
            <person name="Han L.B."/>
            <person name="Han Y.C."/>
            <person name="Hatje K."/>
            <person name="Horne I."/>
            <person name="Huang Y.P."/>
            <person name="Hughes D.S."/>
            <person name="Jacquin-Joly E."/>
            <person name="James W."/>
            <person name="Jhangiani S."/>
            <person name="Kollmar M."/>
            <person name="Kuwar S.S."/>
            <person name="Li S."/>
            <person name="Liu N.Y."/>
            <person name="Maibeche M.T."/>
            <person name="Miller J.R."/>
            <person name="Montagne N."/>
            <person name="Perry T."/>
            <person name="Qu J."/>
            <person name="Song S.V."/>
            <person name="Sutton G.G."/>
            <person name="Vogel H."/>
            <person name="Walenz B.P."/>
            <person name="Xu W."/>
            <person name="Zhang H.J."/>
            <person name="Zou Z."/>
            <person name="Batterham P."/>
            <person name="Edwards O.R."/>
            <person name="Feyereisen R."/>
            <person name="Gibbs R.A."/>
            <person name="Heckel D.G."/>
            <person name="McGrath A."/>
            <person name="Robin C."/>
            <person name="Scherer S.E."/>
            <person name="Worley K.C."/>
            <person name="Wu Y.D."/>
        </authorList>
    </citation>
    <scope>NUCLEOTIDE SEQUENCE [LARGE SCALE GENOMIC DNA]</scope>
    <source>
        <strain evidence="16">Harm_GR_Male_#8</strain>
        <tissue evidence="16">Whole organism</tissue>
    </source>
</reference>
<keyword evidence="11" id="KW-0482">Metalloprotease</keyword>